<keyword evidence="1" id="KW-0812">Transmembrane</keyword>
<evidence type="ECO:0000313" key="6">
    <source>
        <dbReference type="Proteomes" id="UP001500220"/>
    </source>
</evidence>
<reference evidence="4 5" key="1">
    <citation type="journal article" date="2014" name="Int. J. Syst. Evol. Microbiol.">
        <title>Complete genome sequence of Corynebacterium casei LMG S-19264T (=DSM 44701T), isolated from a smear-ripened cheese.</title>
        <authorList>
            <consortium name="US DOE Joint Genome Institute (JGI-PGF)"/>
            <person name="Walter F."/>
            <person name="Albersmeier A."/>
            <person name="Kalinowski J."/>
            <person name="Ruckert C."/>
        </authorList>
    </citation>
    <scope>NUCLEOTIDE SEQUENCE [LARGE SCALE GENOMIC DNA]</scope>
    <source>
        <strain evidence="4 5">CGMCC 4.7206</strain>
    </source>
</reference>
<reference evidence="4" key="3">
    <citation type="submission" date="2020-09" db="EMBL/GenBank/DDBJ databases">
        <authorList>
            <person name="Sun Q."/>
            <person name="Zhou Y."/>
        </authorList>
    </citation>
    <scope>NUCLEOTIDE SEQUENCE</scope>
    <source>
        <strain evidence="4">CGMCC 4.7206</strain>
    </source>
</reference>
<organism evidence="4 5">
    <name type="scientific">Saccharopolyspora thermophila</name>
    <dbReference type="NCBI Taxonomy" id="89367"/>
    <lineage>
        <taxon>Bacteria</taxon>
        <taxon>Bacillati</taxon>
        <taxon>Actinomycetota</taxon>
        <taxon>Actinomycetes</taxon>
        <taxon>Pseudonocardiales</taxon>
        <taxon>Pseudonocardiaceae</taxon>
        <taxon>Saccharopolyspora</taxon>
    </lineage>
</organism>
<dbReference type="Proteomes" id="UP001500220">
    <property type="component" value="Unassembled WGS sequence"/>
</dbReference>
<dbReference type="EMBL" id="BMMT01000016">
    <property type="protein sequence ID" value="GGI98833.1"/>
    <property type="molecule type" value="Genomic_DNA"/>
</dbReference>
<evidence type="ECO:0000313" key="3">
    <source>
        <dbReference type="EMBL" id="GAA0527288.1"/>
    </source>
</evidence>
<name>A0A917K4N0_9PSEU</name>
<evidence type="ECO:0000259" key="2">
    <source>
        <dbReference type="Pfam" id="PF09348"/>
    </source>
</evidence>
<dbReference type="Proteomes" id="UP000597989">
    <property type="component" value="Unassembled WGS sequence"/>
</dbReference>
<dbReference type="Pfam" id="PF09348">
    <property type="entry name" value="DUF1990"/>
    <property type="match status" value="1"/>
</dbReference>
<dbReference type="RefSeq" id="WP_188989998.1">
    <property type="nucleotide sequence ID" value="NZ_BAAAHC010000012.1"/>
</dbReference>
<dbReference type="EMBL" id="BAAAHC010000012">
    <property type="protein sequence ID" value="GAA0527288.1"/>
    <property type="molecule type" value="Genomic_DNA"/>
</dbReference>
<sequence length="231" mass="26003">MTSWRRRAATIVLRWFLGVALVSWRYMWQTTPLYRTEHVGELPEEPPPIPPELVDDDLQLDRDGVGSLYHRQFRVDIADARVDAEQLVGAVIRDFERFVPSEVVGIRGSRSDLRVGDEFVVEMPGPWNGPVRVVHADGTCLRLATLCGHLEAGQIQFRARPCGELLQFRIDAWARPSTRLVNLLYAHLRLAKEIQLNMWVRFCRAAADAAGGRPADGIHIRTHAIPAATGP</sequence>
<keyword evidence="6" id="KW-1185">Reference proteome</keyword>
<feature type="transmembrane region" description="Helical" evidence="1">
    <location>
        <begin position="12"/>
        <end position="28"/>
    </location>
</feature>
<protein>
    <recommendedName>
        <fullName evidence="2">DUF1990 domain-containing protein</fullName>
    </recommendedName>
</protein>
<feature type="domain" description="DUF1990" evidence="2">
    <location>
        <begin position="72"/>
        <end position="196"/>
    </location>
</feature>
<dbReference type="AlphaFoldDB" id="A0A917K4N0"/>
<gene>
    <name evidence="3" type="ORF">GCM10009545_32040</name>
    <name evidence="4" type="ORF">GCM10011581_40080</name>
</gene>
<proteinExistence type="predicted"/>
<accession>A0A917K4N0</accession>
<dbReference type="InterPro" id="IPR018960">
    <property type="entry name" value="DUF1990"/>
</dbReference>
<reference evidence="3" key="4">
    <citation type="submission" date="2023-12" db="EMBL/GenBank/DDBJ databases">
        <authorList>
            <person name="Sun Q."/>
            <person name="Inoue M."/>
        </authorList>
    </citation>
    <scope>NUCLEOTIDE SEQUENCE</scope>
    <source>
        <strain evidence="3">JCM 10664</strain>
    </source>
</reference>
<keyword evidence="1" id="KW-0472">Membrane</keyword>
<reference evidence="3 6" key="2">
    <citation type="journal article" date="2019" name="Int. J. Syst. Evol. Microbiol.">
        <title>The Global Catalogue of Microorganisms (GCM) 10K type strain sequencing project: providing services to taxonomists for standard genome sequencing and annotation.</title>
        <authorList>
            <consortium name="The Broad Institute Genomics Platform"/>
            <consortium name="The Broad Institute Genome Sequencing Center for Infectious Disease"/>
            <person name="Wu L."/>
            <person name="Ma J."/>
        </authorList>
    </citation>
    <scope>NUCLEOTIDE SEQUENCE [LARGE SCALE GENOMIC DNA]</scope>
    <source>
        <strain evidence="3 6">JCM 10664</strain>
    </source>
</reference>
<evidence type="ECO:0000256" key="1">
    <source>
        <dbReference type="SAM" id="Phobius"/>
    </source>
</evidence>
<evidence type="ECO:0000313" key="5">
    <source>
        <dbReference type="Proteomes" id="UP000597989"/>
    </source>
</evidence>
<comment type="caution">
    <text evidence="4">The sequence shown here is derived from an EMBL/GenBank/DDBJ whole genome shotgun (WGS) entry which is preliminary data.</text>
</comment>
<keyword evidence="1" id="KW-1133">Transmembrane helix</keyword>
<evidence type="ECO:0000313" key="4">
    <source>
        <dbReference type="EMBL" id="GGI98833.1"/>
    </source>
</evidence>